<reference evidence="3" key="1">
    <citation type="journal article" date="2014" name="Science">
        <title>Ancient hybridizations among the ancestral genomes of bread wheat.</title>
        <authorList>
            <consortium name="International Wheat Genome Sequencing Consortium,"/>
            <person name="Marcussen T."/>
            <person name="Sandve S.R."/>
            <person name="Heier L."/>
            <person name="Spannagl M."/>
            <person name="Pfeifer M."/>
            <person name="Jakobsen K.S."/>
            <person name="Wulff B.B."/>
            <person name="Steuernagel B."/>
            <person name="Mayer K.F."/>
            <person name="Olsen O.A."/>
        </authorList>
    </citation>
    <scope>NUCLEOTIDE SEQUENCE [LARGE SCALE GENOMIC DNA]</scope>
    <source>
        <strain evidence="3">cv. AL8/78</strain>
    </source>
</reference>
<feature type="transmembrane region" description="Helical" evidence="1">
    <location>
        <begin position="12"/>
        <end position="28"/>
    </location>
</feature>
<feature type="transmembrane region" description="Helical" evidence="1">
    <location>
        <begin position="48"/>
        <end position="64"/>
    </location>
</feature>
<keyword evidence="1" id="KW-0812">Transmembrane</keyword>
<proteinExistence type="predicted"/>
<reference evidence="2" key="3">
    <citation type="journal article" date="2017" name="Nature">
        <title>Genome sequence of the progenitor of the wheat D genome Aegilops tauschii.</title>
        <authorList>
            <person name="Luo M.C."/>
            <person name="Gu Y.Q."/>
            <person name="Puiu D."/>
            <person name="Wang H."/>
            <person name="Twardziok S.O."/>
            <person name="Deal K.R."/>
            <person name="Huo N."/>
            <person name="Zhu T."/>
            <person name="Wang L."/>
            <person name="Wang Y."/>
            <person name="McGuire P.E."/>
            <person name="Liu S."/>
            <person name="Long H."/>
            <person name="Ramasamy R.K."/>
            <person name="Rodriguez J.C."/>
            <person name="Van S.L."/>
            <person name="Yuan L."/>
            <person name="Wang Z."/>
            <person name="Xia Z."/>
            <person name="Xiao L."/>
            <person name="Anderson O.D."/>
            <person name="Ouyang S."/>
            <person name="Liang Y."/>
            <person name="Zimin A.V."/>
            <person name="Pertea G."/>
            <person name="Qi P."/>
            <person name="Bennetzen J.L."/>
            <person name="Dai X."/>
            <person name="Dawson M.W."/>
            <person name="Muller H.G."/>
            <person name="Kugler K."/>
            <person name="Rivarola-Duarte L."/>
            <person name="Spannagl M."/>
            <person name="Mayer K.F.X."/>
            <person name="Lu F.H."/>
            <person name="Bevan M.W."/>
            <person name="Leroy P."/>
            <person name="Li P."/>
            <person name="You F.M."/>
            <person name="Sun Q."/>
            <person name="Liu Z."/>
            <person name="Lyons E."/>
            <person name="Wicker T."/>
            <person name="Salzberg S.L."/>
            <person name="Devos K.M."/>
            <person name="Dvorak J."/>
        </authorList>
    </citation>
    <scope>NUCLEOTIDE SEQUENCE [LARGE SCALE GENOMIC DNA]</scope>
    <source>
        <strain evidence="2">cv. AL8/78</strain>
    </source>
</reference>
<reference evidence="2" key="5">
    <citation type="journal article" date="2021" name="G3 (Bethesda)">
        <title>Aegilops tauschii genome assembly Aet v5.0 features greater sequence contiguity and improved annotation.</title>
        <authorList>
            <person name="Wang L."/>
            <person name="Zhu T."/>
            <person name="Rodriguez J.C."/>
            <person name="Deal K.R."/>
            <person name="Dubcovsky J."/>
            <person name="McGuire P.E."/>
            <person name="Lux T."/>
            <person name="Spannagl M."/>
            <person name="Mayer K.F.X."/>
            <person name="Baldrich P."/>
            <person name="Meyers B.C."/>
            <person name="Huo N."/>
            <person name="Gu Y.Q."/>
            <person name="Zhou H."/>
            <person name="Devos K.M."/>
            <person name="Bennetzen J.L."/>
            <person name="Unver T."/>
            <person name="Budak H."/>
            <person name="Gulick P.J."/>
            <person name="Galiba G."/>
            <person name="Kalapos B."/>
            <person name="Nelson D.R."/>
            <person name="Li P."/>
            <person name="You F.M."/>
            <person name="Luo M.C."/>
            <person name="Dvorak J."/>
        </authorList>
    </citation>
    <scope>NUCLEOTIDE SEQUENCE [LARGE SCALE GENOMIC DNA]</scope>
    <source>
        <strain evidence="2">cv. AL8/78</strain>
    </source>
</reference>
<dbReference type="EnsemblPlants" id="AET6Gv20442600.25">
    <property type="protein sequence ID" value="AET6Gv20442600.25"/>
    <property type="gene ID" value="AET6Gv20442600"/>
</dbReference>
<evidence type="ECO:0000313" key="3">
    <source>
        <dbReference type="Proteomes" id="UP000015105"/>
    </source>
</evidence>
<keyword evidence="3" id="KW-1185">Reference proteome</keyword>
<name>A0A453NPX5_AEGTS</name>
<dbReference type="Proteomes" id="UP000015105">
    <property type="component" value="Chromosome 6D"/>
</dbReference>
<protein>
    <submittedName>
        <fullName evidence="2">Uncharacterized protein</fullName>
    </submittedName>
</protein>
<reference evidence="2" key="4">
    <citation type="submission" date="2019-03" db="UniProtKB">
        <authorList>
            <consortium name="EnsemblPlants"/>
        </authorList>
    </citation>
    <scope>IDENTIFICATION</scope>
</reference>
<organism evidence="2 3">
    <name type="scientific">Aegilops tauschii subsp. strangulata</name>
    <name type="common">Goatgrass</name>
    <dbReference type="NCBI Taxonomy" id="200361"/>
    <lineage>
        <taxon>Eukaryota</taxon>
        <taxon>Viridiplantae</taxon>
        <taxon>Streptophyta</taxon>
        <taxon>Embryophyta</taxon>
        <taxon>Tracheophyta</taxon>
        <taxon>Spermatophyta</taxon>
        <taxon>Magnoliopsida</taxon>
        <taxon>Liliopsida</taxon>
        <taxon>Poales</taxon>
        <taxon>Poaceae</taxon>
        <taxon>BOP clade</taxon>
        <taxon>Pooideae</taxon>
        <taxon>Triticodae</taxon>
        <taxon>Triticeae</taxon>
        <taxon>Triticinae</taxon>
        <taxon>Aegilops</taxon>
    </lineage>
</organism>
<dbReference type="Gramene" id="AET6Gv20442600.25">
    <property type="protein sequence ID" value="AET6Gv20442600.25"/>
    <property type="gene ID" value="AET6Gv20442600"/>
</dbReference>
<accession>A0A453NPX5</accession>
<evidence type="ECO:0000256" key="1">
    <source>
        <dbReference type="SAM" id="Phobius"/>
    </source>
</evidence>
<dbReference type="AlphaFoldDB" id="A0A453NPX5"/>
<keyword evidence="1" id="KW-1133">Transmembrane helix</keyword>
<reference evidence="3" key="2">
    <citation type="journal article" date="2017" name="Nat. Plants">
        <title>The Aegilops tauschii genome reveals multiple impacts of transposons.</title>
        <authorList>
            <person name="Zhao G."/>
            <person name="Zou C."/>
            <person name="Li K."/>
            <person name="Wang K."/>
            <person name="Li T."/>
            <person name="Gao L."/>
            <person name="Zhang X."/>
            <person name="Wang H."/>
            <person name="Yang Z."/>
            <person name="Liu X."/>
            <person name="Jiang W."/>
            <person name="Mao L."/>
            <person name="Kong X."/>
            <person name="Jiao Y."/>
            <person name="Jia J."/>
        </authorList>
    </citation>
    <scope>NUCLEOTIDE SEQUENCE [LARGE SCALE GENOMIC DNA]</scope>
    <source>
        <strain evidence="3">cv. AL8/78</strain>
    </source>
</reference>
<sequence>MVHSWVNFGQRSFTTLELIFLLFSLEYWLPMLPKPVNQSIIPSKSTTWWGIHFIFMMARALLLAKKEDLSRTLRYEQLPVFQKYYW</sequence>
<evidence type="ECO:0000313" key="2">
    <source>
        <dbReference type="EnsemblPlants" id="AET6Gv20442600.25"/>
    </source>
</evidence>
<keyword evidence="1" id="KW-0472">Membrane</keyword>